<feature type="domain" description="Sodium/calcium exchanger membrane region" evidence="6">
    <location>
        <begin position="180"/>
        <end position="320"/>
    </location>
</feature>
<dbReference type="PANTHER" id="PTHR10846">
    <property type="entry name" value="SODIUM/POTASSIUM/CALCIUM EXCHANGER"/>
    <property type="match status" value="1"/>
</dbReference>
<feature type="transmembrane region" description="Helical" evidence="5">
    <location>
        <begin position="40"/>
        <end position="63"/>
    </location>
</feature>
<accession>A0A0G1IR55</accession>
<evidence type="ECO:0000256" key="4">
    <source>
        <dbReference type="ARBA" id="ARBA00023136"/>
    </source>
</evidence>
<dbReference type="GO" id="GO:0008273">
    <property type="term" value="F:calcium, potassium:sodium antiporter activity"/>
    <property type="evidence" value="ECO:0007669"/>
    <property type="project" value="TreeGrafter"/>
</dbReference>
<proteinExistence type="predicted"/>
<feature type="transmembrane region" description="Helical" evidence="5">
    <location>
        <begin position="307"/>
        <end position="324"/>
    </location>
</feature>
<evidence type="ECO:0000256" key="2">
    <source>
        <dbReference type="ARBA" id="ARBA00022692"/>
    </source>
</evidence>
<keyword evidence="3 5" id="KW-1133">Transmembrane helix</keyword>
<evidence type="ECO:0000313" key="8">
    <source>
        <dbReference type="Proteomes" id="UP000034617"/>
    </source>
</evidence>
<sequence>MSLQLLALVLLFVALAVGTSLVIAAFDKFVVGMTNRAKVAVAAILVALSTSLPELSIAIISGIDRRPEISLANLLGANVTNLSLIVGGATLMAGVLPVVGNYFHWELAAMFFAGIAPILLLMDGGLSRLDGLILVVIYLIYLRGVVIDGKRDSLTEASVARHKGLLSRIKDWHRKRKDGSMVMLLFGIGLLISSAEMIVRLVIQLAPALGISTVVLSLIVVSLGTTLPELTLAIGAALKKEVALIMGNLFGSVVTNATLIVGILALISPFETINTANYSLVNMAFVIIFGLFWLFTSTKRRLDRFEGLILIGLFFVFVGLELMLRI</sequence>
<comment type="subcellular location">
    <subcellularLocation>
        <location evidence="1">Membrane</location>
        <topology evidence="1">Multi-pass membrane protein</topology>
    </subcellularLocation>
</comment>
<dbReference type="PANTHER" id="PTHR10846:SF8">
    <property type="entry name" value="INNER MEMBRANE PROTEIN YRBG"/>
    <property type="match status" value="1"/>
</dbReference>
<feature type="transmembrane region" description="Helical" evidence="5">
    <location>
        <begin position="75"/>
        <end position="96"/>
    </location>
</feature>
<dbReference type="GO" id="GO:0005886">
    <property type="term" value="C:plasma membrane"/>
    <property type="evidence" value="ECO:0007669"/>
    <property type="project" value="TreeGrafter"/>
</dbReference>
<feature type="transmembrane region" description="Helical" evidence="5">
    <location>
        <begin position="276"/>
        <end position="295"/>
    </location>
</feature>
<dbReference type="InterPro" id="IPR004837">
    <property type="entry name" value="NaCa_Exmemb"/>
</dbReference>
<dbReference type="InterPro" id="IPR044880">
    <property type="entry name" value="NCX_ion-bd_dom_sf"/>
</dbReference>
<evidence type="ECO:0000313" key="7">
    <source>
        <dbReference type="EMBL" id="KKT34252.1"/>
    </source>
</evidence>
<protein>
    <submittedName>
        <fullName evidence="7">Na+/Ca+ antiporter, CaCA family</fullName>
    </submittedName>
</protein>
<feature type="transmembrane region" description="Helical" evidence="5">
    <location>
        <begin position="182"/>
        <end position="203"/>
    </location>
</feature>
<name>A0A0G1IR55_9BACT</name>
<feature type="transmembrane region" description="Helical" evidence="5">
    <location>
        <begin position="249"/>
        <end position="270"/>
    </location>
</feature>
<dbReference type="EMBL" id="LCHM01000083">
    <property type="protein sequence ID" value="KKT34252.1"/>
    <property type="molecule type" value="Genomic_DNA"/>
</dbReference>
<feature type="domain" description="Sodium/calcium exchanger membrane region" evidence="6">
    <location>
        <begin position="5"/>
        <end position="142"/>
    </location>
</feature>
<evidence type="ECO:0000256" key="3">
    <source>
        <dbReference type="ARBA" id="ARBA00022989"/>
    </source>
</evidence>
<reference evidence="7 8" key="1">
    <citation type="journal article" date="2015" name="Nature">
        <title>rRNA introns, odd ribosomes, and small enigmatic genomes across a large radiation of phyla.</title>
        <authorList>
            <person name="Brown C.T."/>
            <person name="Hug L.A."/>
            <person name="Thomas B.C."/>
            <person name="Sharon I."/>
            <person name="Castelle C.J."/>
            <person name="Singh A."/>
            <person name="Wilkins M.J."/>
            <person name="Williams K.H."/>
            <person name="Banfield J.F."/>
        </authorList>
    </citation>
    <scope>NUCLEOTIDE SEQUENCE [LARGE SCALE GENOMIC DNA]</scope>
</reference>
<comment type="caution">
    <text evidence="7">The sequence shown here is derived from an EMBL/GenBank/DDBJ whole genome shotgun (WGS) entry which is preliminary data.</text>
</comment>
<dbReference type="Pfam" id="PF01699">
    <property type="entry name" value="Na_Ca_ex"/>
    <property type="match status" value="2"/>
</dbReference>
<dbReference type="InterPro" id="IPR004481">
    <property type="entry name" value="K/Na/Ca-exchanger"/>
</dbReference>
<dbReference type="Gene3D" id="1.20.1420.30">
    <property type="entry name" value="NCX, central ion-binding region"/>
    <property type="match status" value="2"/>
</dbReference>
<evidence type="ECO:0000256" key="5">
    <source>
        <dbReference type="SAM" id="Phobius"/>
    </source>
</evidence>
<gene>
    <name evidence="7" type="ORF">UW22_C0083G0006</name>
</gene>
<feature type="transmembrane region" description="Helical" evidence="5">
    <location>
        <begin position="209"/>
        <end position="237"/>
    </location>
</feature>
<dbReference type="Proteomes" id="UP000034617">
    <property type="component" value="Unassembled WGS sequence"/>
</dbReference>
<dbReference type="AlphaFoldDB" id="A0A0G1IR55"/>
<keyword evidence="2 5" id="KW-0812">Transmembrane</keyword>
<keyword evidence="4 5" id="KW-0472">Membrane</keyword>
<evidence type="ECO:0000259" key="6">
    <source>
        <dbReference type="Pfam" id="PF01699"/>
    </source>
</evidence>
<dbReference type="GO" id="GO:0006874">
    <property type="term" value="P:intracellular calcium ion homeostasis"/>
    <property type="evidence" value="ECO:0007669"/>
    <property type="project" value="TreeGrafter"/>
</dbReference>
<evidence type="ECO:0000256" key="1">
    <source>
        <dbReference type="ARBA" id="ARBA00004141"/>
    </source>
</evidence>
<organism evidence="7 8">
    <name type="scientific">Candidatus Gottesmanbacteria bacterium GW2011_GWB1_44_11c</name>
    <dbReference type="NCBI Taxonomy" id="1618447"/>
    <lineage>
        <taxon>Bacteria</taxon>
        <taxon>Candidatus Gottesmaniibacteriota</taxon>
    </lineage>
</organism>
<dbReference type="GO" id="GO:0005262">
    <property type="term" value="F:calcium channel activity"/>
    <property type="evidence" value="ECO:0007669"/>
    <property type="project" value="TreeGrafter"/>
</dbReference>